<protein>
    <submittedName>
        <fullName evidence="4">Gelsolin domain containing protein</fullName>
    </submittedName>
</protein>
<feature type="domain" description="DUF7904" evidence="3">
    <location>
        <begin position="1182"/>
        <end position="1214"/>
    </location>
</feature>
<feature type="compositionally biased region" description="Polar residues" evidence="1">
    <location>
        <begin position="102"/>
        <end position="117"/>
    </location>
</feature>
<feature type="region of interest" description="Disordered" evidence="1">
    <location>
        <begin position="537"/>
        <end position="595"/>
    </location>
</feature>
<feature type="compositionally biased region" description="Polar residues" evidence="1">
    <location>
        <begin position="690"/>
        <end position="699"/>
    </location>
</feature>
<dbReference type="Proteomes" id="UP000007796">
    <property type="component" value="Unassembled WGS sequence"/>
</dbReference>
<feature type="compositionally biased region" description="Basic and acidic residues" evidence="1">
    <location>
        <begin position="13"/>
        <end position="50"/>
    </location>
</feature>
<proteinExistence type="predicted"/>
<dbReference type="GO" id="GO:0005737">
    <property type="term" value="C:cytoplasm"/>
    <property type="evidence" value="ECO:0007669"/>
    <property type="project" value="TreeGrafter"/>
</dbReference>
<dbReference type="SMART" id="SM00262">
    <property type="entry name" value="GEL"/>
    <property type="match status" value="2"/>
</dbReference>
<feature type="domain" description="DUF4045" evidence="2">
    <location>
        <begin position="2"/>
        <end position="655"/>
    </location>
</feature>
<feature type="region of interest" description="Disordered" evidence="1">
    <location>
        <begin position="474"/>
        <end position="501"/>
    </location>
</feature>
<feature type="region of interest" description="Disordered" evidence="1">
    <location>
        <begin position="1"/>
        <end position="159"/>
    </location>
</feature>
<gene>
    <name evidence="4" type="ORF">CMQ_7664</name>
</gene>
<feature type="compositionally biased region" description="Low complexity" evidence="1">
    <location>
        <begin position="786"/>
        <end position="814"/>
    </location>
</feature>
<feature type="compositionally biased region" description="Low complexity" evidence="1">
    <location>
        <begin position="297"/>
        <end position="310"/>
    </location>
</feature>
<feature type="compositionally biased region" description="Basic and acidic residues" evidence="1">
    <location>
        <begin position="840"/>
        <end position="851"/>
    </location>
</feature>
<dbReference type="PANTHER" id="PTHR11977:SF133">
    <property type="entry name" value="DUF4045 DOMAIN-CONTAINING PROTEIN"/>
    <property type="match status" value="1"/>
</dbReference>
<dbReference type="InterPro" id="IPR029006">
    <property type="entry name" value="ADF-H/Gelsolin-like_dom_sf"/>
</dbReference>
<evidence type="ECO:0000259" key="2">
    <source>
        <dbReference type="Pfam" id="PF13254"/>
    </source>
</evidence>
<feature type="compositionally biased region" description="Polar residues" evidence="1">
    <location>
        <begin position="546"/>
        <end position="555"/>
    </location>
</feature>
<dbReference type="InterPro" id="IPR057226">
    <property type="entry name" value="DUF7904"/>
</dbReference>
<dbReference type="Pfam" id="PF25480">
    <property type="entry name" value="DUF7904"/>
    <property type="match status" value="2"/>
</dbReference>
<feature type="domain" description="DUF7904" evidence="3">
    <location>
        <begin position="1142"/>
        <end position="1181"/>
    </location>
</feature>
<feature type="compositionally biased region" description="Basic and acidic residues" evidence="1">
    <location>
        <begin position="235"/>
        <end position="244"/>
    </location>
</feature>
<dbReference type="GO" id="GO:0051015">
    <property type="term" value="F:actin filament binding"/>
    <property type="evidence" value="ECO:0007669"/>
    <property type="project" value="InterPro"/>
</dbReference>
<feature type="compositionally biased region" description="Low complexity" evidence="1">
    <location>
        <begin position="390"/>
        <end position="404"/>
    </location>
</feature>
<dbReference type="Pfam" id="PF13254">
    <property type="entry name" value="DUF4045"/>
    <property type="match status" value="1"/>
</dbReference>
<feature type="compositionally biased region" description="Polar residues" evidence="1">
    <location>
        <begin position="737"/>
        <end position="755"/>
    </location>
</feature>
<feature type="compositionally biased region" description="Polar residues" evidence="1">
    <location>
        <begin position="140"/>
        <end position="155"/>
    </location>
</feature>
<dbReference type="GO" id="GO:0015629">
    <property type="term" value="C:actin cytoskeleton"/>
    <property type="evidence" value="ECO:0007669"/>
    <property type="project" value="TreeGrafter"/>
</dbReference>
<sequence length="1470" mass="157277">MSDEVSNFLRSVEQLKDRRLEEDEARSRELEEKILQEKRERQARREERARSISPQKSSPANTPPPSSSHHRYNSSQSDVLKPASPYNSPSSRSNNRPGGSALESSSDAMGTPSSSSTKENESPFDADGKASATFGAGRTPTLSWQRRPTSLSVSASDRPKIRPLSMVAAENAAARSSVVSVGSPGITSVGGESAEPDAEPDVSRDQIAHALSSKDPSWFRQTADRGLNSAAYRRTQVEDNDRQDMTAAPTQLPGMVRAPSTEPEPAPQSPSTSSFSALQAGTIPTGTVSPMTPTQKLDPPVDSLSSPPASGWSTPTRPRSPTKGAGGFVQSAMMKRSDSVKRWSVTSPPSLQRVDNVASVRPEGGRRTGPQPATTSRPTSRDGRASPTKAQASNNTASASAPAPAEEEHVDAGHEDEEKTSSLPVSPSKTMDPRRWSPNKTSSWLEAALNKPDLPKPKMAASLNNQPAWMVELSKQKAQKAGSTTGSEIATPPTPVTHKHEVKTGGLMRSSPMGATAAAAALKPSVPLPISVPVPGRSGRGGFHTHSASVSSITGKSGIELPLAPTTPTSLDFRTNLKPRQPLPTDTKKDDGNENELQSVFGSLRRAKTQNFKAPDILKDNILRGKKSLNFTGGPKPREKKDEFKDAILQKKAEFQQAKSEGRGIMANALDHDDEPVLPEGLAKRLEMSRTGSKSISPTRRNRATSEVNPGADARRAEAGVFGRTSRALTVSKRETGNTASVSAEQESTTPSTRDSGILRGGPQLGGGSALANRFNSSLAGMLARGPPGAAPGASTASSGPSSSAAEAPQGPGPQLTHMTKGRARGPKRKAPSSLQQSKSAEEPAKTEDNPQRLSPPPIMPKKIETGTKPSPLVDLTKKMGPEPTVAGRSSVLPLVDSFRKRAESTTPLPMGAAIPPLESPRVGGRPRSPTKIHEQIAAIAARGAQAIPAEETVTSPVSSPRKLDVKRMSKFLQEVPSPNAAPAVEVPRPLSPSKTGGPRPLPQPRALSPQKTGGYVRPLPPAPVSPEVAAPQHSIAPASIPAFSPRQQNKLESPGPEKRAESPIPAPLSMRPLSVSPRPSTTPPPLLSPYRSAAKQAQEVSGMLKDFFGPDRSRRTYRADVGGLLSRRPAGEAKVNSISSQLFRVSSDGRKQPVPALYERVLFEGEMYLCPHTFVDERGVEARALGGKLVELRQGKETAEFLQALGGVVTFRRETSSKYDQLAPSMLCGRRFLGQIVFDEVDFATTSLCSGFPFLITQQGDCYLWKGKGSHVDELSCARLIGMDLALKGELIEVEDGQEAEEFWTLFGGSGSKVGSADHWRLKPKYDGYCGRLFRSDAGSRDQVVEVHSFDQRDLSAGGIYVLDAFFEMYIIVGYQSQGQYASFRNALDFAQEYAILAAGVEDRPFVPISTVVLEGIPRDLKSVFRKWRDDASPTRTTETVGAVQQVAIKRSRSLRVVPLTVALQALAD</sequence>
<feature type="region of interest" description="Disordered" evidence="1">
    <location>
        <begin position="627"/>
        <end position="646"/>
    </location>
</feature>
<accession>F0XQA5</accession>
<dbReference type="EMBL" id="GL629801">
    <property type="protein sequence ID" value="EFX00662.1"/>
    <property type="molecule type" value="Genomic_DNA"/>
</dbReference>
<dbReference type="GO" id="GO:0008154">
    <property type="term" value="P:actin polymerization or depolymerization"/>
    <property type="evidence" value="ECO:0007669"/>
    <property type="project" value="TreeGrafter"/>
</dbReference>
<evidence type="ECO:0000313" key="5">
    <source>
        <dbReference type="Proteomes" id="UP000007796"/>
    </source>
</evidence>
<dbReference type="STRING" id="655863.F0XQA5"/>
<dbReference type="PANTHER" id="PTHR11977">
    <property type="entry name" value="VILLIN"/>
    <property type="match status" value="1"/>
</dbReference>
<dbReference type="RefSeq" id="XP_014170144.1">
    <property type="nucleotide sequence ID" value="XM_014314669.1"/>
</dbReference>
<dbReference type="GO" id="GO:0005546">
    <property type="term" value="F:phosphatidylinositol-4,5-bisphosphate binding"/>
    <property type="evidence" value="ECO:0007669"/>
    <property type="project" value="TreeGrafter"/>
</dbReference>
<evidence type="ECO:0000259" key="3">
    <source>
        <dbReference type="Pfam" id="PF25480"/>
    </source>
</evidence>
<feature type="region of interest" description="Disordered" evidence="1">
    <location>
        <begin position="944"/>
        <end position="1088"/>
    </location>
</feature>
<evidence type="ECO:0000313" key="4">
    <source>
        <dbReference type="EMBL" id="EFX00662.1"/>
    </source>
</evidence>
<feature type="compositionally biased region" description="Polar residues" evidence="1">
    <location>
        <begin position="269"/>
        <end position="295"/>
    </location>
</feature>
<feature type="compositionally biased region" description="Gly residues" evidence="1">
    <location>
        <begin position="759"/>
        <end position="769"/>
    </location>
</feature>
<feature type="compositionally biased region" description="Low complexity" evidence="1">
    <location>
        <begin position="82"/>
        <end position="101"/>
    </location>
</feature>
<feature type="compositionally biased region" description="Low complexity" evidence="1">
    <location>
        <begin position="174"/>
        <end position="191"/>
    </location>
</feature>
<organism evidence="5">
    <name type="scientific">Grosmannia clavigera (strain kw1407 / UAMH 11150)</name>
    <name type="common">Blue stain fungus</name>
    <name type="synonym">Graphiocladiella clavigera</name>
    <dbReference type="NCBI Taxonomy" id="655863"/>
    <lineage>
        <taxon>Eukaryota</taxon>
        <taxon>Fungi</taxon>
        <taxon>Dikarya</taxon>
        <taxon>Ascomycota</taxon>
        <taxon>Pezizomycotina</taxon>
        <taxon>Sordariomycetes</taxon>
        <taxon>Sordariomycetidae</taxon>
        <taxon>Ophiostomatales</taxon>
        <taxon>Ophiostomataceae</taxon>
        <taxon>Leptographium</taxon>
    </lineage>
</organism>
<feature type="region of interest" description="Disordered" evidence="1">
    <location>
        <begin position="174"/>
        <end position="444"/>
    </location>
</feature>
<dbReference type="OrthoDB" id="6375767at2759"/>
<feature type="region of interest" description="Disordered" evidence="1">
    <location>
        <begin position="904"/>
        <end position="931"/>
    </location>
</feature>
<dbReference type="Gene3D" id="3.40.20.10">
    <property type="entry name" value="Severin"/>
    <property type="match status" value="2"/>
</dbReference>
<reference evidence="4 5" key="1">
    <citation type="journal article" date="2011" name="Proc. Natl. Acad. Sci. U.S.A.">
        <title>Genome and transcriptome analyses of the mountain pine beetle-fungal symbiont Grosmannia clavigera, a lodgepole pine pathogen.</title>
        <authorList>
            <person name="DiGuistini S."/>
            <person name="Wang Y."/>
            <person name="Liao N.Y."/>
            <person name="Taylor G."/>
            <person name="Tanguay P."/>
            <person name="Feau N."/>
            <person name="Henrissat B."/>
            <person name="Chan S.K."/>
            <person name="Hesse-Orce U."/>
            <person name="Alamouti S.M."/>
            <person name="Tsui C.K.M."/>
            <person name="Docking R.T."/>
            <person name="Levasseur A."/>
            <person name="Haridas S."/>
            <person name="Robertson G."/>
            <person name="Birol I."/>
            <person name="Holt R.A."/>
            <person name="Marra M.A."/>
            <person name="Hamelin R.C."/>
            <person name="Hirst M."/>
            <person name="Jones S.J.M."/>
            <person name="Bohlmann J."/>
            <person name="Breuil C."/>
        </authorList>
    </citation>
    <scope>NUCLEOTIDE SEQUENCE [LARGE SCALE GENOMIC DNA]</scope>
    <source>
        <strain evidence="5">kw1407 / UAMH 11150</strain>
    </source>
</reference>
<name>F0XQA5_GROCL</name>
<feature type="region of interest" description="Disordered" evidence="1">
    <location>
        <begin position="655"/>
        <end position="889"/>
    </location>
</feature>
<dbReference type="GO" id="GO:0051014">
    <property type="term" value="P:actin filament severing"/>
    <property type="evidence" value="ECO:0007669"/>
    <property type="project" value="TreeGrafter"/>
</dbReference>
<dbReference type="InParanoid" id="F0XQA5"/>
<dbReference type="InterPro" id="IPR025118">
    <property type="entry name" value="DUF4045"/>
</dbReference>
<dbReference type="eggNOG" id="KOG0443">
    <property type="taxonomic scope" value="Eukaryota"/>
</dbReference>
<dbReference type="InterPro" id="IPR007122">
    <property type="entry name" value="Villin/Gelsolin"/>
</dbReference>
<feature type="compositionally biased region" description="Basic and acidic residues" evidence="1">
    <location>
        <begin position="636"/>
        <end position="646"/>
    </location>
</feature>
<feature type="compositionally biased region" description="Basic and acidic residues" evidence="1">
    <location>
        <begin position="406"/>
        <end position="420"/>
    </location>
</feature>
<dbReference type="HOGENOM" id="CLU_001208_0_0_1"/>
<dbReference type="GO" id="GO:0051016">
    <property type="term" value="P:barbed-end actin filament capping"/>
    <property type="evidence" value="ECO:0007669"/>
    <property type="project" value="TreeGrafter"/>
</dbReference>
<keyword evidence="5" id="KW-1185">Reference proteome</keyword>
<feature type="compositionally biased region" description="Basic residues" evidence="1">
    <location>
        <begin position="820"/>
        <end position="831"/>
    </location>
</feature>
<dbReference type="GeneID" id="25981233"/>
<dbReference type="PRINTS" id="PR00597">
    <property type="entry name" value="GELSOLIN"/>
</dbReference>
<dbReference type="SUPFAM" id="SSF55753">
    <property type="entry name" value="Actin depolymerizing proteins"/>
    <property type="match status" value="2"/>
</dbReference>
<evidence type="ECO:0000256" key="1">
    <source>
        <dbReference type="SAM" id="MobiDB-lite"/>
    </source>
</evidence>